<name>A0A1C3KBX9_PLAMA</name>
<dbReference type="PANTHER" id="PTHR13063">
    <property type="entry name" value="ENOS INTERACTING PROTEIN"/>
    <property type="match status" value="1"/>
</dbReference>
<dbReference type="Proteomes" id="UP000219799">
    <property type="component" value="Chromosome 7"/>
</dbReference>
<dbReference type="EMBL" id="LT594495">
    <property type="protein sequence ID" value="SBT71084.1"/>
    <property type="molecule type" value="Genomic_DNA"/>
</dbReference>
<dbReference type="AlphaFoldDB" id="A0A1C3KBX9"/>
<gene>
    <name evidence="3" type="primary">PmlGA01_070033100</name>
    <name evidence="3" type="ORF">PMLGA01_070033100</name>
</gene>
<dbReference type="GO" id="GO:0061630">
    <property type="term" value="F:ubiquitin protein ligase activity"/>
    <property type="evidence" value="ECO:0007669"/>
    <property type="project" value="InterPro"/>
</dbReference>
<evidence type="ECO:0000259" key="2">
    <source>
        <dbReference type="PROSITE" id="PS50072"/>
    </source>
</evidence>
<feature type="region of interest" description="Disordered" evidence="1">
    <location>
        <begin position="220"/>
        <end position="252"/>
    </location>
</feature>
<feature type="domain" description="PPIase cyclophilin-type" evidence="2">
    <location>
        <begin position="340"/>
        <end position="507"/>
    </location>
</feature>
<dbReference type="EC" id="5.2.1.8" evidence="3"/>
<evidence type="ECO:0000313" key="4">
    <source>
        <dbReference type="Proteomes" id="UP000219799"/>
    </source>
</evidence>
<dbReference type="PANTHER" id="PTHR13063:SF10">
    <property type="entry name" value="NITRIC OXIDE SYNTHASE-INTERACTING PROTEIN"/>
    <property type="match status" value="1"/>
</dbReference>
<dbReference type="InterPro" id="IPR029000">
    <property type="entry name" value="Cyclophilin-like_dom_sf"/>
</dbReference>
<dbReference type="PROSITE" id="PS50072">
    <property type="entry name" value="CSA_PPIASE_2"/>
    <property type="match status" value="1"/>
</dbReference>
<dbReference type="GO" id="GO:0005634">
    <property type="term" value="C:nucleus"/>
    <property type="evidence" value="ECO:0007669"/>
    <property type="project" value="TreeGrafter"/>
</dbReference>
<dbReference type="Pfam" id="PF04641">
    <property type="entry name" value="Rtf2"/>
    <property type="match status" value="1"/>
</dbReference>
<dbReference type="Pfam" id="PF00160">
    <property type="entry name" value="Pro_isomerase"/>
    <property type="match status" value="1"/>
</dbReference>
<dbReference type="InterPro" id="IPR016818">
    <property type="entry name" value="NOSIP"/>
</dbReference>
<reference evidence="3 4" key="1">
    <citation type="submission" date="2016-06" db="EMBL/GenBank/DDBJ databases">
        <authorList>
            <consortium name="Pathogen Informatics"/>
        </authorList>
    </citation>
    <scope>NUCLEOTIDE SEQUENCE [LARGE SCALE GENOMIC DNA]</scope>
    <source>
        <strain evidence="3">PmlGA01</strain>
    </source>
</reference>
<organism evidence="3 4">
    <name type="scientific">Plasmodium malariae</name>
    <dbReference type="NCBI Taxonomy" id="5858"/>
    <lineage>
        <taxon>Eukaryota</taxon>
        <taxon>Sar</taxon>
        <taxon>Alveolata</taxon>
        <taxon>Apicomplexa</taxon>
        <taxon>Aconoidasida</taxon>
        <taxon>Haemosporida</taxon>
        <taxon>Plasmodiidae</taxon>
        <taxon>Plasmodium</taxon>
        <taxon>Plasmodium (Plasmodium)</taxon>
    </lineage>
</organism>
<protein>
    <submittedName>
        <fullName evidence="3">Peptidyl-prolyl cis-trans isomerase, putative</fullName>
        <ecNumber evidence="3">5.2.1.8</ecNumber>
    </submittedName>
</protein>
<accession>A0A1C3KBX9</accession>
<dbReference type="SUPFAM" id="SSF50891">
    <property type="entry name" value="Cyclophilin-like"/>
    <property type="match status" value="1"/>
</dbReference>
<proteinExistence type="predicted"/>
<sequence length="616" mass="72526">MGKHKHSKDKLYILQSEYRRDALIKKQLKAKSVTYLPFNYCCLSLKPFSDPYCDEDGRLYDKKSVLEEMSRAEEKDKKKCTVDIKNLIKANFYKHNNQYICPITRKYFNQHTKIILNKKTGNVYSSEIYKLFQNKNEMFDPISHDSMNKSDFIVLQDPLNKRNDIFELNKNFVQKKKKKTQSIQENGAIMNILQEVNSGKVKSQKVQNEETQSKEALIEGTQSKNFKGKQSEGEGKQTYTRSRTHHKDETKNEMQLGKKGKYFYSSHTDNNNSEEESSENEIKIKCVNYSDNKLAQSVTSTISDVTYKNSFIYLSESQVYDLIYDQVKTNKKNSYVRLITDIGMINVELYAPLYPKLCHNFLFLCEYKYYNRTHIFKKDKKDVIVYFGSSKNNYHSAMSGFYWRKKLKKKKLRKKINDENVIHSFKELIMNINSDDDSDRAIKYVKHQESRHTEAISCYGNIYFFKYYNQKYSNMFYICLSEEYVTSDVCFGRVVGGNETLGKLKNLDPTISGNVQYTLNEAIIYTNPFKDAVKEMKEKIKKKEEKNDAKENTESFIDDVNFVENKNDSVGKYIKWTDFKKSNQSTNNELNKTKEHVLQKEMFSKSKQSKMDFSCW</sequence>
<keyword evidence="3" id="KW-0413">Isomerase</keyword>
<dbReference type="VEuPathDB" id="PlasmoDB:PmUG01_07042300"/>
<dbReference type="Gene3D" id="2.40.100.10">
    <property type="entry name" value="Cyclophilin-like"/>
    <property type="match status" value="1"/>
</dbReference>
<evidence type="ECO:0000256" key="1">
    <source>
        <dbReference type="SAM" id="MobiDB-lite"/>
    </source>
</evidence>
<dbReference type="GO" id="GO:0003755">
    <property type="term" value="F:peptidyl-prolyl cis-trans isomerase activity"/>
    <property type="evidence" value="ECO:0007669"/>
    <property type="project" value="UniProtKB-EC"/>
</dbReference>
<evidence type="ECO:0000313" key="3">
    <source>
        <dbReference type="EMBL" id="SBT71084.1"/>
    </source>
</evidence>
<dbReference type="InterPro" id="IPR002130">
    <property type="entry name" value="Cyclophilin-type_PPIase_dom"/>
</dbReference>